<proteinExistence type="predicted"/>
<sequence>MPYRQQQSQYDDEYQQQRDQYDYSYNKKHGNAPNYSSGQQPMNSQYNQPYAGAQNEPSQYARQADSLYGDPFASPAMYSNNGGGYTNQSAPYPSYPEVDDSPAAYNAPPQQSFVAPAMMAQAVTMQRGQYNSEQQPYQYMNGGASKNDYGYNNQMYDPSQLSHRNGNSPSKSFGNQYNAKGSPGNSQTTLLADSNEYYDNPKYDNAKYDDAYKEYPPQGRDEPEPEFSNSFDLSEKKKRHMFCFRSKKSMQICLAVTAAVLLLVGVLGFFFFPRFPALKVLDMQVIPESSHIGPSEDGPGVSVNLQMHMNVSVVNPNRYHLKVESVDLTALLQPNITQLTGVSLGSGAPALAPKSGQTIKIGTGSRATPLIFPPNQNTTFLLNFTLSYATAASLETDIGLGEILQGCGFLRARQRPITINYQATAHIAFLKAFGIKPVFSDDIRINCPSTIGRALANFNLTTFGLDVVVPPQFMNNTAGTPNPAGVGQPRPATASAPATSAARVNTGNTAQGGSRSSSIRRV</sequence>
<gene>
    <name evidence="3" type="ORF">BDEG_27175</name>
</gene>
<dbReference type="VEuPathDB" id="FungiDB:BDEG_27175"/>
<feature type="compositionally biased region" description="Low complexity" evidence="1">
    <location>
        <begin position="490"/>
        <end position="503"/>
    </location>
</feature>
<reference evidence="3 4" key="2">
    <citation type="submission" date="2016-05" db="EMBL/GenBank/DDBJ databases">
        <title>Lineage-specific infection strategies underlie the spectrum of fungal disease in amphibians.</title>
        <authorList>
            <person name="Cuomo C.A."/>
            <person name="Farrer R.A."/>
            <person name="James T."/>
            <person name="Longcore J."/>
            <person name="Birren B."/>
        </authorList>
    </citation>
    <scope>NUCLEOTIDE SEQUENCE [LARGE SCALE GENOMIC DNA]</scope>
    <source>
        <strain evidence="3 4">JEL423</strain>
    </source>
</reference>
<name>A0A177WVC9_BATDL</name>
<keyword evidence="2" id="KW-1133">Transmembrane helix</keyword>
<evidence type="ECO:0000256" key="1">
    <source>
        <dbReference type="SAM" id="MobiDB-lite"/>
    </source>
</evidence>
<protein>
    <recommendedName>
        <fullName evidence="5">Late embryogenesis abundant protein LEA-2 subgroup domain-containing protein</fullName>
    </recommendedName>
</protein>
<feature type="compositionally biased region" description="Polar residues" evidence="1">
    <location>
        <begin position="505"/>
        <end position="522"/>
    </location>
</feature>
<feature type="compositionally biased region" description="Polar residues" evidence="1">
    <location>
        <begin position="150"/>
        <end position="192"/>
    </location>
</feature>
<feature type="region of interest" description="Disordered" evidence="1">
    <location>
        <begin position="1"/>
        <end position="100"/>
    </location>
</feature>
<feature type="transmembrane region" description="Helical" evidence="2">
    <location>
        <begin position="252"/>
        <end position="272"/>
    </location>
</feature>
<dbReference type="AlphaFoldDB" id="A0A177WVC9"/>
<dbReference type="STRING" id="403673.A0A177WVC9"/>
<dbReference type="EMBL" id="DS022311">
    <property type="protein sequence ID" value="OAJ43862.1"/>
    <property type="molecule type" value="Genomic_DNA"/>
</dbReference>
<dbReference type="Proteomes" id="UP000077115">
    <property type="component" value="Unassembled WGS sequence"/>
</dbReference>
<feature type="region of interest" description="Disordered" evidence="1">
    <location>
        <begin position="142"/>
        <end position="230"/>
    </location>
</feature>
<accession>A0A177WVC9</accession>
<organism evidence="3 4">
    <name type="scientific">Batrachochytrium dendrobatidis (strain JEL423)</name>
    <dbReference type="NCBI Taxonomy" id="403673"/>
    <lineage>
        <taxon>Eukaryota</taxon>
        <taxon>Fungi</taxon>
        <taxon>Fungi incertae sedis</taxon>
        <taxon>Chytridiomycota</taxon>
        <taxon>Chytridiomycota incertae sedis</taxon>
        <taxon>Chytridiomycetes</taxon>
        <taxon>Rhizophydiales</taxon>
        <taxon>Rhizophydiales incertae sedis</taxon>
        <taxon>Batrachochytrium</taxon>
    </lineage>
</organism>
<keyword evidence="2" id="KW-0472">Membrane</keyword>
<feature type="region of interest" description="Disordered" evidence="1">
    <location>
        <begin position="479"/>
        <end position="522"/>
    </location>
</feature>
<feature type="compositionally biased region" description="Polar residues" evidence="1">
    <location>
        <begin position="33"/>
        <end position="48"/>
    </location>
</feature>
<feature type="compositionally biased region" description="Basic and acidic residues" evidence="1">
    <location>
        <begin position="199"/>
        <end position="213"/>
    </location>
</feature>
<evidence type="ECO:0000313" key="3">
    <source>
        <dbReference type="EMBL" id="OAJ43862.1"/>
    </source>
</evidence>
<evidence type="ECO:0000256" key="2">
    <source>
        <dbReference type="SAM" id="Phobius"/>
    </source>
</evidence>
<evidence type="ECO:0008006" key="5">
    <source>
        <dbReference type="Google" id="ProtNLM"/>
    </source>
</evidence>
<dbReference type="OrthoDB" id="2122640at2759"/>
<keyword evidence="2" id="KW-0812">Transmembrane</keyword>
<evidence type="ECO:0000313" key="4">
    <source>
        <dbReference type="Proteomes" id="UP000077115"/>
    </source>
</evidence>
<reference evidence="3 4" key="1">
    <citation type="submission" date="2006-10" db="EMBL/GenBank/DDBJ databases">
        <title>The Genome Sequence of Batrachochytrium dendrobatidis JEL423.</title>
        <authorList>
            <consortium name="The Broad Institute Genome Sequencing Platform"/>
            <person name="Birren B."/>
            <person name="Lander E."/>
            <person name="Galagan J."/>
            <person name="Cuomo C."/>
            <person name="Devon K."/>
            <person name="Jaffe D."/>
            <person name="Butler J."/>
            <person name="Alvarez P."/>
            <person name="Gnerre S."/>
            <person name="Grabherr M."/>
            <person name="Kleber M."/>
            <person name="Mauceli E."/>
            <person name="Brockman W."/>
            <person name="Young S."/>
            <person name="LaButti K."/>
            <person name="Sykes S."/>
            <person name="DeCaprio D."/>
            <person name="Crawford M."/>
            <person name="Koehrsen M."/>
            <person name="Engels R."/>
            <person name="Montgomery P."/>
            <person name="Pearson M."/>
            <person name="Howarth C."/>
            <person name="Larson L."/>
            <person name="White J."/>
            <person name="O'Leary S."/>
            <person name="Kodira C."/>
            <person name="Zeng Q."/>
            <person name="Yandava C."/>
            <person name="Alvarado L."/>
            <person name="Longcore J."/>
            <person name="James T."/>
        </authorList>
    </citation>
    <scope>NUCLEOTIDE SEQUENCE [LARGE SCALE GENOMIC DNA]</scope>
    <source>
        <strain evidence="3 4">JEL423</strain>
    </source>
</reference>